<dbReference type="InterPro" id="IPR015915">
    <property type="entry name" value="Kelch-typ_b-propeller"/>
</dbReference>
<evidence type="ECO:0000313" key="3">
    <source>
        <dbReference type="EMBL" id="CAI8057999.1"/>
    </source>
</evidence>
<reference evidence="3" key="1">
    <citation type="submission" date="2023-03" db="EMBL/GenBank/DDBJ databases">
        <authorList>
            <person name="Steffen K."/>
            <person name="Cardenas P."/>
        </authorList>
    </citation>
    <scope>NUCLEOTIDE SEQUENCE</scope>
</reference>
<proteinExistence type="predicted"/>
<evidence type="ECO:0000256" key="1">
    <source>
        <dbReference type="ARBA" id="ARBA00022441"/>
    </source>
</evidence>
<organism evidence="3 4">
    <name type="scientific">Geodia barretti</name>
    <name type="common">Barrett's horny sponge</name>
    <dbReference type="NCBI Taxonomy" id="519541"/>
    <lineage>
        <taxon>Eukaryota</taxon>
        <taxon>Metazoa</taxon>
        <taxon>Porifera</taxon>
        <taxon>Demospongiae</taxon>
        <taxon>Heteroscleromorpha</taxon>
        <taxon>Tetractinellida</taxon>
        <taxon>Astrophorina</taxon>
        <taxon>Geodiidae</taxon>
        <taxon>Geodia</taxon>
    </lineage>
</organism>
<gene>
    <name evidence="3" type="ORF">GBAR_LOCUS31558</name>
</gene>
<comment type="caution">
    <text evidence="3">The sequence shown here is derived from an EMBL/GenBank/DDBJ whole genome shotgun (WGS) entry which is preliminary data.</text>
</comment>
<dbReference type="Gene3D" id="2.120.10.80">
    <property type="entry name" value="Kelch-type beta propeller"/>
    <property type="match status" value="2"/>
</dbReference>
<dbReference type="PANTHER" id="PTHR46228">
    <property type="entry name" value="KELCH DOMAIN-CONTAINING PROTEIN"/>
    <property type="match status" value="1"/>
</dbReference>
<name>A0AA35XHT7_GEOBA</name>
<keyword evidence="1" id="KW-0880">Kelch repeat</keyword>
<protein>
    <submittedName>
        <fullName evidence="3">Kelch domain-containing protein 2</fullName>
    </submittedName>
</protein>
<dbReference type="EMBL" id="CASHTH010004487">
    <property type="protein sequence ID" value="CAI8057999.1"/>
    <property type="molecule type" value="Genomic_DNA"/>
</dbReference>
<dbReference type="Pfam" id="PF24681">
    <property type="entry name" value="Kelch_KLHDC2_KLHL20_DRC7"/>
    <property type="match status" value="2"/>
</dbReference>
<accession>A0AA35XHT7</accession>
<evidence type="ECO:0000256" key="2">
    <source>
        <dbReference type="ARBA" id="ARBA00022737"/>
    </source>
</evidence>
<sequence>MGESEGEPSARFNHILAPVGGKSYLLGGETDKFEEVYERNRIAGVLRIFDHSAKQWEADHDISKSGNEKPPGVRTGGFVSREKFIYSFGGRADTGFGRYNTLHKFDTERMEWIAFPPSVNTAETPIRKAGCEPVIIDDKLCLFGGYGTPNGPLQPDSCFDYDEGLYDRGNTNEFHLYSIKNVAVPYWISGKVSGDRPPPCSYYTLTLVDTRRAVMFGGYTKTGRVNDVYIMTLDGINVNFKKMRKYGLWPKKRSSHAACVLNYDQEFPQLLMTGGLDENIQALGDLWLLSVDLGIWIKIRDHETYLHRWRPSMSCVSCAEKTASVLVFGGVDKDGHKQSLTTVLEFKLVDISGEVPEWIMDDAVVLGVTSVFSKPIQAVEDGGVYNPC</sequence>
<dbReference type="AlphaFoldDB" id="A0AA35XHT7"/>
<evidence type="ECO:0000313" key="4">
    <source>
        <dbReference type="Proteomes" id="UP001174909"/>
    </source>
</evidence>
<keyword evidence="4" id="KW-1185">Reference proteome</keyword>
<dbReference type="PANTHER" id="PTHR46228:SF2">
    <property type="entry name" value="KELCH REPEAT PROTEIN (AFU_ORTHOLOGUE AFUA_4G14350)"/>
    <property type="match status" value="1"/>
</dbReference>
<keyword evidence="2" id="KW-0677">Repeat</keyword>
<dbReference type="Proteomes" id="UP001174909">
    <property type="component" value="Unassembled WGS sequence"/>
</dbReference>
<dbReference type="InterPro" id="IPR011043">
    <property type="entry name" value="Gal_Oxase/kelch_b-propeller"/>
</dbReference>
<dbReference type="SUPFAM" id="SSF50965">
    <property type="entry name" value="Galactose oxidase, central domain"/>
    <property type="match status" value="1"/>
</dbReference>